<dbReference type="PANTHER" id="PTHR48125:SF10">
    <property type="entry name" value="OS12G0136300 PROTEIN"/>
    <property type="match status" value="1"/>
</dbReference>
<evidence type="ECO:0000256" key="2">
    <source>
        <dbReference type="SAM" id="Phobius"/>
    </source>
</evidence>
<keyword evidence="2" id="KW-0812">Transmembrane</keyword>
<keyword evidence="2" id="KW-1133">Transmembrane helix</keyword>
<protein>
    <submittedName>
        <fullName evidence="3">Uncharacterized protein</fullName>
    </submittedName>
</protein>
<dbReference type="Proteomes" id="UP000283509">
    <property type="component" value="Unassembled WGS sequence"/>
</dbReference>
<name>A0A3R7SZD3_PENVA</name>
<reference evidence="3 4" key="2">
    <citation type="submission" date="2019-01" db="EMBL/GenBank/DDBJ databases">
        <title>The decoding of complex shrimp genome reveals the adaptation for benthos swimmer, frequently molting mechanism and breeding impact on genome.</title>
        <authorList>
            <person name="Sun Y."/>
            <person name="Gao Y."/>
            <person name="Yu Y."/>
        </authorList>
    </citation>
    <scope>NUCLEOTIDE SEQUENCE [LARGE SCALE GENOMIC DNA]</scope>
    <source>
        <tissue evidence="3">Muscle</tissue>
    </source>
</reference>
<feature type="transmembrane region" description="Helical" evidence="2">
    <location>
        <begin position="28"/>
        <end position="47"/>
    </location>
</feature>
<comment type="caution">
    <text evidence="3">The sequence shown here is derived from an EMBL/GenBank/DDBJ whole genome shotgun (WGS) entry which is preliminary data.</text>
</comment>
<gene>
    <name evidence="3" type="ORF">C7M84_023977</name>
</gene>
<evidence type="ECO:0000313" key="4">
    <source>
        <dbReference type="Proteomes" id="UP000283509"/>
    </source>
</evidence>
<dbReference type="EMBL" id="QCYY01000768">
    <property type="protein sequence ID" value="ROT82849.1"/>
    <property type="molecule type" value="Genomic_DNA"/>
</dbReference>
<keyword evidence="4" id="KW-1185">Reference proteome</keyword>
<reference evidence="3 4" key="1">
    <citation type="submission" date="2018-04" db="EMBL/GenBank/DDBJ databases">
        <authorList>
            <person name="Zhang X."/>
            <person name="Yuan J."/>
            <person name="Li F."/>
            <person name="Xiang J."/>
        </authorList>
    </citation>
    <scope>NUCLEOTIDE SEQUENCE [LARGE SCALE GENOMIC DNA]</scope>
    <source>
        <tissue evidence="3">Muscle</tissue>
    </source>
</reference>
<evidence type="ECO:0000313" key="3">
    <source>
        <dbReference type="EMBL" id="ROT82849.1"/>
    </source>
</evidence>
<proteinExistence type="predicted"/>
<organism evidence="3 4">
    <name type="scientific">Penaeus vannamei</name>
    <name type="common">Whiteleg shrimp</name>
    <name type="synonym">Litopenaeus vannamei</name>
    <dbReference type="NCBI Taxonomy" id="6689"/>
    <lineage>
        <taxon>Eukaryota</taxon>
        <taxon>Metazoa</taxon>
        <taxon>Ecdysozoa</taxon>
        <taxon>Arthropoda</taxon>
        <taxon>Crustacea</taxon>
        <taxon>Multicrustacea</taxon>
        <taxon>Malacostraca</taxon>
        <taxon>Eumalacostraca</taxon>
        <taxon>Eucarida</taxon>
        <taxon>Decapoda</taxon>
        <taxon>Dendrobranchiata</taxon>
        <taxon>Penaeoidea</taxon>
        <taxon>Penaeidae</taxon>
        <taxon>Penaeus</taxon>
    </lineage>
</organism>
<sequence length="608" mass="66003">MPPRFGGAHLPPSGPPGFSFAPPPSSPLAFQPFLVLLAPLFFFRPFLPESFIGLLFHAAVPVILSPDYPPRLPALQSPSSPPLSSSPPSTPLIFLPAPFSHVFFPPLHSPPPSPHLFLPLPIPPLPPRPLLPTSSSSPSTPSSSPPLFNPLLFLSALHSPLAFPSFLLAPPPPQPGVIGSSCYSLFVPLHHISSFTLPNHTFCPLSFVRSSPPTRSLFLSRFAFFCSSFIVFPYSVTFTLPCVFLLGSSRSVFLLFLSLSPPLPSFAKFFSCPCPLHPLPACSAVSIFSRTCPEIIHSANSSYLSTSISFSLSCYSRMLLSPPFGWLLFLSIPPLPPFASYPYLPGLAFVQPSRLFLVLSLFPTGFAIRPYYCASLRALSSLFYSSCLFFSIAEGLHPVGYRSPCFPKGDSHSRSPSWKGRVFLKPRGSLQISFITHLIWRITIGALHILALGSRIVNKVLALLSVAALKLVSRSRNAPNPRPDSTLKVALLLISWAASRGVPRVVPARGGNYASGKPGPQSRESDTSKNIPAAPRATLPGTLIWRRVPGTSSSVCSQAPPPPPAFFDGAFFELYRFRKEILRLLRTTHGESGSFPQSFRPLPIPRAS</sequence>
<feature type="region of interest" description="Disordered" evidence="1">
    <location>
        <begin position="507"/>
        <end position="535"/>
    </location>
</feature>
<evidence type="ECO:0000256" key="1">
    <source>
        <dbReference type="SAM" id="MobiDB-lite"/>
    </source>
</evidence>
<dbReference type="PANTHER" id="PTHR48125">
    <property type="entry name" value="LP07818P1"/>
    <property type="match status" value="1"/>
</dbReference>
<dbReference type="AlphaFoldDB" id="A0A3R7SZD3"/>
<keyword evidence="2" id="KW-0472">Membrane</keyword>
<accession>A0A3R7SZD3</accession>